<dbReference type="Proteomes" id="UP001497680">
    <property type="component" value="Unassembled WGS sequence"/>
</dbReference>
<evidence type="ECO:0000313" key="1">
    <source>
        <dbReference type="EMBL" id="KAI6088750.1"/>
    </source>
</evidence>
<evidence type="ECO:0000313" key="2">
    <source>
        <dbReference type="Proteomes" id="UP001497680"/>
    </source>
</evidence>
<proteinExistence type="predicted"/>
<sequence>MASVPKVRVGVGAFVLKSKNEDPKNPRFLIGKRLNAHGAGKPEGTAARELMEETGLKVANVQFLTATNDYMPEDGKHYVTLFMTCVRENDNDEAQVLEPDKCEGWEWISWEDLMSWVNIELTARDGDVVEKKMFTPFLNLVRQRPGLLPRNI</sequence>
<keyword evidence="2" id="KW-1185">Reference proteome</keyword>
<reference evidence="1 2" key="1">
    <citation type="journal article" date="2022" name="New Phytol.">
        <title>Ecological generalism drives hyperdiversity of secondary metabolite gene clusters in xylarialean endophytes.</title>
        <authorList>
            <person name="Franco M.E.E."/>
            <person name="Wisecaver J.H."/>
            <person name="Arnold A.E."/>
            <person name="Ju Y.M."/>
            <person name="Slot J.C."/>
            <person name="Ahrendt S."/>
            <person name="Moore L.P."/>
            <person name="Eastman K.E."/>
            <person name="Scott K."/>
            <person name="Konkel Z."/>
            <person name="Mondo S.J."/>
            <person name="Kuo A."/>
            <person name="Hayes R.D."/>
            <person name="Haridas S."/>
            <person name="Andreopoulos B."/>
            <person name="Riley R."/>
            <person name="LaButti K."/>
            <person name="Pangilinan J."/>
            <person name="Lipzen A."/>
            <person name="Amirebrahimi M."/>
            <person name="Yan J."/>
            <person name="Adam C."/>
            <person name="Keymanesh K."/>
            <person name="Ng V."/>
            <person name="Louie K."/>
            <person name="Northen T."/>
            <person name="Drula E."/>
            <person name="Henrissat B."/>
            <person name="Hsieh H.M."/>
            <person name="Youens-Clark K."/>
            <person name="Lutzoni F."/>
            <person name="Miadlikowska J."/>
            <person name="Eastwood D.C."/>
            <person name="Hamelin R.C."/>
            <person name="Grigoriev I.V."/>
            <person name="U'Ren J.M."/>
        </authorList>
    </citation>
    <scope>NUCLEOTIDE SEQUENCE [LARGE SCALE GENOMIC DNA]</scope>
    <source>
        <strain evidence="1 2">ER1909</strain>
    </source>
</reference>
<organism evidence="1 2">
    <name type="scientific">Hypoxylon rubiginosum</name>
    <dbReference type="NCBI Taxonomy" id="110542"/>
    <lineage>
        <taxon>Eukaryota</taxon>
        <taxon>Fungi</taxon>
        <taxon>Dikarya</taxon>
        <taxon>Ascomycota</taxon>
        <taxon>Pezizomycotina</taxon>
        <taxon>Sordariomycetes</taxon>
        <taxon>Xylariomycetidae</taxon>
        <taxon>Xylariales</taxon>
        <taxon>Hypoxylaceae</taxon>
        <taxon>Hypoxylon</taxon>
    </lineage>
</organism>
<gene>
    <name evidence="1" type="ORF">F4821DRAFT_268710</name>
</gene>
<comment type="caution">
    <text evidence="1">The sequence shown here is derived from an EMBL/GenBank/DDBJ whole genome shotgun (WGS) entry which is preliminary data.</text>
</comment>
<name>A0ACC0D8P8_9PEZI</name>
<dbReference type="EMBL" id="MU394299">
    <property type="protein sequence ID" value="KAI6088750.1"/>
    <property type="molecule type" value="Genomic_DNA"/>
</dbReference>
<protein>
    <submittedName>
        <fullName evidence="1">NUDIX hydrolase domain-like protein</fullName>
    </submittedName>
</protein>
<accession>A0ACC0D8P8</accession>